<accession>Q9RYV8</accession>
<keyword evidence="10" id="KW-1185">Reference proteome</keyword>
<evidence type="ECO:0000256" key="5">
    <source>
        <dbReference type="ARBA" id="ARBA00038894"/>
    </source>
</evidence>
<dbReference type="AlphaFoldDB" id="Q9RYV8"/>
<evidence type="ECO:0000259" key="8">
    <source>
        <dbReference type="Pfam" id="PF03061"/>
    </source>
</evidence>
<dbReference type="STRING" id="243230.DR_A0198"/>
<dbReference type="HOGENOM" id="CLU_089876_5_0_0"/>
<keyword evidence="1" id="KW-0378">Hydrolase</keyword>
<dbReference type="EnsemblBacteria" id="AAF12181">
    <property type="protein sequence ID" value="AAF12181"/>
    <property type="gene ID" value="DR_A0198"/>
</dbReference>
<dbReference type="PIR" id="F75616">
    <property type="entry name" value="F75616"/>
</dbReference>
<dbReference type="PANTHER" id="PTHR43240:SF20">
    <property type="entry name" value="MEDIUM_LONG-CHAIN ACYL-COA THIOESTERASE YIGI"/>
    <property type="match status" value="1"/>
</dbReference>
<dbReference type="InterPro" id="IPR029069">
    <property type="entry name" value="HotDog_dom_sf"/>
</dbReference>
<evidence type="ECO:0000256" key="2">
    <source>
        <dbReference type="ARBA" id="ARBA00035880"/>
    </source>
</evidence>
<reference evidence="9 10" key="1">
    <citation type="journal article" date="1999" name="Science">
        <title>Genome sequence of the radioresistant bacterium Deinococcus radiodurans R1.</title>
        <authorList>
            <person name="White O."/>
            <person name="Eisen J.A."/>
            <person name="Heidelberg J.F."/>
            <person name="Hickey E.K."/>
            <person name="Peterson J.D."/>
            <person name="Dodson R.J."/>
            <person name="Haft D.H."/>
            <person name="Gwinn M.L."/>
            <person name="Nelson W.C."/>
            <person name="Richardson D.L."/>
            <person name="Moffat K.S."/>
            <person name="Qin H."/>
            <person name="Jiang L."/>
            <person name="Pamphile W."/>
            <person name="Crosby M."/>
            <person name="Shen M."/>
            <person name="Vamathevan J.J."/>
            <person name="Lam P."/>
            <person name="McDonald L."/>
            <person name="Utterback T."/>
            <person name="Zalewski C."/>
            <person name="Makarova K.S."/>
            <person name="Aravind L."/>
            <person name="Daly M.J."/>
            <person name="Minton K.W."/>
            <person name="Fleischmann R.D."/>
            <person name="Ketchum K.A."/>
            <person name="Nelson K.E."/>
            <person name="Salzberg S."/>
            <person name="Smith H.O."/>
            <person name="Venter J.C."/>
            <person name="Fraser C.M."/>
        </authorList>
    </citation>
    <scope>NUCLEOTIDE SEQUENCE [LARGE SCALE GENOMIC DNA]</scope>
    <source>
        <strain evidence="10">ATCC 13939 / DSM 20539 / JCM 16871 / LMG 4051 / NBRC 15346 / NCIMB 9279 / R1 / VKM B-1422</strain>
    </source>
</reference>
<proteinExistence type="inferred from homology"/>
<evidence type="ECO:0000313" key="10">
    <source>
        <dbReference type="Proteomes" id="UP000002524"/>
    </source>
</evidence>
<dbReference type="PATRIC" id="fig|243230.17.peg.3087"/>
<dbReference type="EMBL" id="AE001825">
    <property type="protein sequence ID" value="AAF12181.1"/>
    <property type="molecule type" value="Genomic_DNA"/>
</dbReference>
<dbReference type="InterPro" id="IPR006683">
    <property type="entry name" value="Thioestr_dom"/>
</dbReference>
<feature type="domain" description="Thioesterase" evidence="8">
    <location>
        <begin position="60"/>
        <end position="132"/>
    </location>
</feature>
<dbReference type="SUPFAM" id="SSF54637">
    <property type="entry name" value="Thioesterase/thiol ester dehydrase-isomerase"/>
    <property type="match status" value="1"/>
</dbReference>
<dbReference type="Pfam" id="PF03061">
    <property type="entry name" value="4HBT"/>
    <property type="match status" value="1"/>
</dbReference>
<evidence type="ECO:0000256" key="6">
    <source>
        <dbReference type="ARBA" id="ARBA00040062"/>
    </source>
</evidence>
<dbReference type="Gene3D" id="3.10.129.10">
    <property type="entry name" value="Hotdog Thioesterase"/>
    <property type="match status" value="1"/>
</dbReference>
<dbReference type="eggNOG" id="COG2050">
    <property type="taxonomic scope" value="Bacteria"/>
</dbReference>
<sequence>MTQQPPQSEPTQSPAEVLAFANQVIAAQSFSTLIGAQFTDITPSQATLRVPLREDLRQHHGFAHGGLMSAMADISLTFIGALALGPNVLTSEFKINFVRPGVGEELVSRASVVSATKRQAVTRCDIYAVKGGDEKLVATALGTIVLADVPTSAANGPTTETEGS</sequence>
<dbReference type="InParanoid" id="Q9RYV8"/>
<dbReference type="GO" id="GO:0047617">
    <property type="term" value="F:fatty acyl-CoA hydrolase activity"/>
    <property type="evidence" value="ECO:0007669"/>
    <property type="project" value="UniProtKB-EC"/>
</dbReference>
<dbReference type="PaxDb" id="243230-DR_A0198"/>
<comment type="similarity">
    <text evidence="4">Belongs to the YigI thioesterase family.</text>
</comment>
<evidence type="ECO:0000313" key="9">
    <source>
        <dbReference type="EMBL" id="AAF12181.1"/>
    </source>
</evidence>
<organism evidence="9 10">
    <name type="scientific">Deinococcus radiodurans (strain ATCC 13939 / DSM 20539 / JCM 16871 / CCUG 27074 / LMG 4051 / NBRC 15346 / NCIMB 9279 / VKM B-1422 / R1)</name>
    <dbReference type="NCBI Taxonomy" id="243230"/>
    <lineage>
        <taxon>Bacteria</taxon>
        <taxon>Thermotogati</taxon>
        <taxon>Deinococcota</taxon>
        <taxon>Deinococci</taxon>
        <taxon>Deinococcales</taxon>
        <taxon>Deinococcaceae</taxon>
        <taxon>Deinococcus</taxon>
    </lineage>
</organism>
<comment type="catalytic activity">
    <reaction evidence="7">
        <text>a medium-chain fatty acyl-CoA + H2O = a medium-chain fatty acid + CoA + H(+)</text>
        <dbReference type="Rhea" id="RHEA:68184"/>
        <dbReference type="ChEBI" id="CHEBI:15377"/>
        <dbReference type="ChEBI" id="CHEBI:15378"/>
        <dbReference type="ChEBI" id="CHEBI:57287"/>
        <dbReference type="ChEBI" id="CHEBI:59558"/>
        <dbReference type="ChEBI" id="CHEBI:90546"/>
    </reaction>
</comment>
<dbReference type="OrthoDB" id="337200at2"/>
<dbReference type="PANTHER" id="PTHR43240">
    <property type="entry name" value="1,4-DIHYDROXY-2-NAPHTHOYL-COA THIOESTERASE 1"/>
    <property type="match status" value="1"/>
</dbReference>
<dbReference type="RefSeq" id="WP_010889457.1">
    <property type="nucleotide sequence ID" value="NC_001264.1"/>
</dbReference>
<evidence type="ECO:0000256" key="3">
    <source>
        <dbReference type="ARBA" id="ARBA00036002"/>
    </source>
</evidence>
<dbReference type="Proteomes" id="UP000002524">
    <property type="component" value="Chromosome 2"/>
</dbReference>
<gene>
    <name evidence="9" type="ordered locus">DR_A0198</name>
</gene>
<name>Q9RYV8_DEIRA</name>
<dbReference type="GeneID" id="69519092"/>
<comment type="catalytic activity">
    <reaction evidence="2">
        <text>a fatty acyl-CoA + H2O = a fatty acid + CoA + H(+)</text>
        <dbReference type="Rhea" id="RHEA:16781"/>
        <dbReference type="ChEBI" id="CHEBI:15377"/>
        <dbReference type="ChEBI" id="CHEBI:15378"/>
        <dbReference type="ChEBI" id="CHEBI:28868"/>
        <dbReference type="ChEBI" id="CHEBI:57287"/>
        <dbReference type="ChEBI" id="CHEBI:77636"/>
        <dbReference type="EC" id="3.1.2.20"/>
    </reaction>
</comment>
<dbReference type="KEGG" id="dra:DR_A0198"/>
<dbReference type="NCBIfam" id="TIGR00369">
    <property type="entry name" value="unchar_dom_1"/>
    <property type="match status" value="1"/>
</dbReference>
<evidence type="ECO:0000256" key="4">
    <source>
        <dbReference type="ARBA" id="ARBA00038381"/>
    </source>
</evidence>
<evidence type="ECO:0000256" key="1">
    <source>
        <dbReference type="ARBA" id="ARBA00022801"/>
    </source>
</evidence>
<comment type="catalytic activity">
    <reaction evidence="3">
        <text>a long-chain fatty acyl-CoA + H2O = a long-chain fatty acid + CoA + H(+)</text>
        <dbReference type="Rhea" id="RHEA:67680"/>
        <dbReference type="ChEBI" id="CHEBI:15377"/>
        <dbReference type="ChEBI" id="CHEBI:15378"/>
        <dbReference type="ChEBI" id="CHEBI:57287"/>
        <dbReference type="ChEBI" id="CHEBI:57560"/>
        <dbReference type="ChEBI" id="CHEBI:83139"/>
    </reaction>
</comment>
<dbReference type="InterPro" id="IPR003736">
    <property type="entry name" value="PAAI_dom"/>
</dbReference>
<evidence type="ECO:0000256" key="7">
    <source>
        <dbReference type="ARBA" id="ARBA00048062"/>
    </source>
</evidence>
<dbReference type="EC" id="3.1.2.20" evidence="5"/>
<dbReference type="CDD" id="cd03443">
    <property type="entry name" value="PaaI_thioesterase"/>
    <property type="match status" value="1"/>
</dbReference>
<protein>
    <recommendedName>
        <fullName evidence="6">Medium/long-chain acyl-CoA thioesterase YigI</fullName>
        <ecNumber evidence="5">3.1.2.20</ecNumber>
    </recommendedName>
</protein>